<feature type="transmembrane region" description="Helical" evidence="12">
    <location>
        <begin position="73"/>
        <end position="92"/>
    </location>
</feature>
<sequence length="134" mass="14198">MSDHAHHFPVLALVAIGVGAALGAWLRWWLGLRLNPLLAHLPLGTLAANLVGGYLIGVAVAFFAFRPGLPPELRLFIVTGFLGGLTTFSSFSAEVVQLIDTARYAWAAGAAALHVLGSLTMTALGMWSVHVLRN</sequence>
<keyword evidence="14" id="KW-1185">Reference proteome</keyword>
<keyword evidence="7 12" id="KW-0406">Ion transport</keyword>
<dbReference type="GO" id="GO:0062054">
    <property type="term" value="F:fluoride channel activity"/>
    <property type="evidence" value="ECO:0007669"/>
    <property type="project" value="UniProtKB-UniRule"/>
</dbReference>
<evidence type="ECO:0000256" key="10">
    <source>
        <dbReference type="ARBA" id="ARBA00035120"/>
    </source>
</evidence>
<evidence type="ECO:0000256" key="9">
    <source>
        <dbReference type="ARBA" id="ARBA00023303"/>
    </source>
</evidence>
<keyword evidence="9 12" id="KW-0407">Ion channel</keyword>
<organism evidence="13 14">
    <name type="scientific">Zoogloea ramigera</name>
    <dbReference type="NCBI Taxonomy" id="350"/>
    <lineage>
        <taxon>Bacteria</taxon>
        <taxon>Pseudomonadati</taxon>
        <taxon>Pseudomonadota</taxon>
        <taxon>Betaproteobacteria</taxon>
        <taxon>Rhodocyclales</taxon>
        <taxon>Zoogloeaceae</taxon>
        <taxon>Zoogloea</taxon>
    </lineage>
</organism>
<gene>
    <name evidence="12 13" type="primary">crcB</name>
    <name evidence="12" type="synonym">fluC</name>
    <name evidence="13" type="ORF">ZRA01_04260</name>
</gene>
<reference evidence="13 14" key="1">
    <citation type="submission" date="2019-06" db="EMBL/GenBank/DDBJ databases">
        <title>Whole genome shotgun sequence of Zoogloea ramigera NBRC 15342.</title>
        <authorList>
            <person name="Hosoyama A."/>
            <person name="Uohara A."/>
            <person name="Ohji S."/>
            <person name="Ichikawa N."/>
        </authorList>
    </citation>
    <scope>NUCLEOTIDE SEQUENCE [LARGE SCALE GENOMIC DNA]</scope>
    <source>
        <strain evidence="13 14">NBRC 15342</strain>
    </source>
</reference>
<evidence type="ECO:0000313" key="14">
    <source>
        <dbReference type="Proteomes" id="UP000318422"/>
    </source>
</evidence>
<name>A0A4Y4CSY4_ZOORA</name>
<dbReference type="NCBIfam" id="TIGR00494">
    <property type="entry name" value="crcB"/>
    <property type="match status" value="1"/>
</dbReference>
<dbReference type="Proteomes" id="UP000318422">
    <property type="component" value="Unassembled WGS sequence"/>
</dbReference>
<keyword evidence="12" id="KW-0813">Transport</keyword>
<dbReference type="GO" id="GO:0140114">
    <property type="term" value="P:cellular detoxification of fluoride"/>
    <property type="evidence" value="ECO:0007669"/>
    <property type="project" value="UniProtKB-UniRule"/>
</dbReference>
<comment type="caution">
    <text evidence="13">The sequence shown here is derived from an EMBL/GenBank/DDBJ whole genome shotgun (WGS) entry which is preliminary data.</text>
</comment>
<feature type="transmembrane region" description="Helical" evidence="12">
    <location>
        <begin position="104"/>
        <end position="129"/>
    </location>
</feature>
<dbReference type="InterPro" id="IPR003691">
    <property type="entry name" value="FluC"/>
</dbReference>
<keyword evidence="6 12" id="KW-0915">Sodium</keyword>
<keyword evidence="8 12" id="KW-0472">Membrane</keyword>
<keyword evidence="5 12" id="KW-1133">Transmembrane helix</keyword>
<dbReference type="EMBL" id="BJNV01000006">
    <property type="protein sequence ID" value="GEC94353.1"/>
    <property type="molecule type" value="Genomic_DNA"/>
</dbReference>
<accession>A0A4Y4CSY4</accession>
<dbReference type="GO" id="GO:0005886">
    <property type="term" value="C:plasma membrane"/>
    <property type="evidence" value="ECO:0007669"/>
    <property type="project" value="UniProtKB-SubCell"/>
</dbReference>
<dbReference type="AlphaFoldDB" id="A0A4Y4CSY4"/>
<evidence type="ECO:0000256" key="4">
    <source>
        <dbReference type="ARBA" id="ARBA00022692"/>
    </source>
</evidence>
<evidence type="ECO:0000256" key="1">
    <source>
        <dbReference type="ARBA" id="ARBA00004651"/>
    </source>
</evidence>
<feature type="binding site" evidence="12">
    <location>
        <position position="83"/>
    </location>
    <ligand>
        <name>Na(+)</name>
        <dbReference type="ChEBI" id="CHEBI:29101"/>
        <note>structural</note>
    </ligand>
</feature>
<dbReference type="PANTHER" id="PTHR28259:SF1">
    <property type="entry name" value="FLUORIDE EXPORT PROTEIN 1-RELATED"/>
    <property type="match status" value="1"/>
</dbReference>
<evidence type="ECO:0000256" key="5">
    <source>
        <dbReference type="ARBA" id="ARBA00022989"/>
    </source>
</evidence>
<comment type="similarity">
    <text evidence="10 12">Belongs to the fluoride channel Fluc/FEX (TC 1.A.43) family.</text>
</comment>
<dbReference type="RefSeq" id="WP_141349113.1">
    <property type="nucleotide sequence ID" value="NZ_BJNV01000006.1"/>
</dbReference>
<evidence type="ECO:0000256" key="2">
    <source>
        <dbReference type="ARBA" id="ARBA00022475"/>
    </source>
</evidence>
<dbReference type="OrthoDB" id="9806299at2"/>
<feature type="transmembrane region" description="Helical" evidence="12">
    <location>
        <begin position="7"/>
        <end position="26"/>
    </location>
</feature>
<keyword evidence="12" id="KW-0479">Metal-binding</keyword>
<comment type="activity regulation">
    <text evidence="12">Na(+) is not transported, but it plays an essential structural role and its presence is essential for fluoride channel function.</text>
</comment>
<evidence type="ECO:0000256" key="12">
    <source>
        <dbReference type="HAMAP-Rule" id="MF_00454"/>
    </source>
</evidence>
<dbReference type="Pfam" id="PF02537">
    <property type="entry name" value="CRCB"/>
    <property type="match status" value="1"/>
</dbReference>
<comment type="subcellular location">
    <subcellularLocation>
        <location evidence="1 12">Cell membrane</location>
        <topology evidence="1 12">Multi-pass membrane protein</topology>
    </subcellularLocation>
</comment>
<feature type="transmembrane region" description="Helical" evidence="12">
    <location>
        <begin position="46"/>
        <end position="66"/>
    </location>
</feature>
<evidence type="ECO:0000256" key="6">
    <source>
        <dbReference type="ARBA" id="ARBA00023053"/>
    </source>
</evidence>
<feature type="binding site" evidence="12">
    <location>
        <position position="86"/>
    </location>
    <ligand>
        <name>Na(+)</name>
        <dbReference type="ChEBI" id="CHEBI:29101"/>
        <note>structural</note>
    </ligand>
</feature>
<dbReference type="HAMAP" id="MF_00454">
    <property type="entry name" value="FluC"/>
    <property type="match status" value="1"/>
</dbReference>
<evidence type="ECO:0000313" key="13">
    <source>
        <dbReference type="EMBL" id="GEC94353.1"/>
    </source>
</evidence>
<evidence type="ECO:0000256" key="8">
    <source>
        <dbReference type="ARBA" id="ARBA00023136"/>
    </source>
</evidence>
<evidence type="ECO:0000256" key="11">
    <source>
        <dbReference type="ARBA" id="ARBA00035585"/>
    </source>
</evidence>
<keyword evidence="4 12" id="KW-0812">Transmembrane</keyword>
<dbReference type="GO" id="GO:0046872">
    <property type="term" value="F:metal ion binding"/>
    <property type="evidence" value="ECO:0007669"/>
    <property type="project" value="UniProtKB-KW"/>
</dbReference>
<evidence type="ECO:0000256" key="3">
    <source>
        <dbReference type="ARBA" id="ARBA00022519"/>
    </source>
</evidence>
<proteinExistence type="inferred from homology"/>
<dbReference type="PANTHER" id="PTHR28259">
    <property type="entry name" value="FLUORIDE EXPORT PROTEIN 1-RELATED"/>
    <property type="match status" value="1"/>
</dbReference>
<evidence type="ECO:0000256" key="7">
    <source>
        <dbReference type="ARBA" id="ARBA00023065"/>
    </source>
</evidence>
<comment type="function">
    <text evidence="12">Fluoride-specific ion channel. Important for reducing fluoride concentration in the cell, thus reducing its toxicity.</text>
</comment>
<dbReference type="NCBIfam" id="NF010792">
    <property type="entry name" value="PRK14196.1"/>
    <property type="match status" value="1"/>
</dbReference>
<keyword evidence="3" id="KW-0997">Cell inner membrane</keyword>
<protein>
    <recommendedName>
        <fullName evidence="12">Fluoride-specific ion channel FluC</fullName>
    </recommendedName>
</protein>
<comment type="catalytic activity">
    <reaction evidence="11">
        <text>fluoride(in) = fluoride(out)</text>
        <dbReference type="Rhea" id="RHEA:76159"/>
        <dbReference type="ChEBI" id="CHEBI:17051"/>
    </reaction>
    <physiologicalReaction direction="left-to-right" evidence="11">
        <dbReference type="Rhea" id="RHEA:76160"/>
    </physiologicalReaction>
</comment>
<keyword evidence="2 12" id="KW-1003">Cell membrane</keyword>